<organism evidence="1 2">
    <name type="scientific">Cupriavidus basilensis</name>
    <dbReference type="NCBI Taxonomy" id="68895"/>
    <lineage>
        <taxon>Bacteria</taxon>
        <taxon>Pseudomonadati</taxon>
        <taxon>Pseudomonadota</taxon>
        <taxon>Betaproteobacteria</taxon>
        <taxon>Burkholderiales</taxon>
        <taxon>Burkholderiaceae</taxon>
        <taxon>Cupriavidus</taxon>
    </lineage>
</organism>
<sequence length="77" mass="8390">MKTDRWAYESLEVYVWEGKSDIADRVARFLSPLGVDVIRAGALEALPAQPRLKPCVAVISVSVIGAAKFTALDWEAA</sequence>
<evidence type="ECO:0000313" key="2">
    <source>
        <dbReference type="Proteomes" id="UP001216674"/>
    </source>
</evidence>
<feature type="non-terminal residue" evidence="1">
    <location>
        <position position="77"/>
    </location>
</feature>
<protein>
    <submittedName>
        <fullName evidence="1">Sigma-54-dependent Fis family transcriptional regulator</fullName>
    </submittedName>
</protein>
<comment type="caution">
    <text evidence="1">The sequence shown here is derived from an EMBL/GenBank/DDBJ whole genome shotgun (WGS) entry which is preliminary data.</text>
</comment>
<keyword evidence="2" id="KW-1185">Reference proteome</keyword>
<name>A0ABT6AWI0_9BURK</name>
<proteinExistence type="predicted"/>
<dbReference type="Proteomes" id="UP001216674">
    <property type="component" value="Unassembled WGS sequence"/>
</dbReference>
<evidence type="ECO:0000313" key="1">
    <source>
        <dbReference type="EMBL" id="MDF3836989.1"/>
    </source>
</evidence>
<reference evidence="1 2" key="1">
    <citation type="submission" date="2023-03" db="EMBL/GenBank/DDBJ databases">
        <title>Draft assemblies of triclosan tolerant bacteria isolated from returned activated sludge.</title>
        <authorList>
            <person name="Van Hamelsveld S."/>
        </authorList>
    </citation>
    <scope>NUCLEOTIDE SEQUENCE [LARGE SCALE GENOMIC DNA]</scope>
    <source>
        <strain evidence="1 2">GW210010_S58</strain>
    </source>
</reference>
<gene>
    <name evidence="1" type="ORF">P3W85_29145</name>
</gene>
<dbReference type="EMBL" id="JARJLM010000474">
    <property type="protein sequence ID" value="MDF3836989.1"/>
    <property type="molecule type" value="Genomic_DNA"/>
</dbReference>
<accession>A0ABT6AWI0</accession>